<dbReference type="InterPro" id="IPR002110">
    <property type="entry name" value="Ankyrin_rpt"/>
</dbReference>
<keyword evidence="2 3" id="KW-0040">ANK repeat</keyword>
<feature type="repeat" description="ANK" evidence="3">
    <location>
        <begin position="421"/>
        <end position="455"/>
    </location>
</feature>
<dbReference type="RefSeq" id="XP_037155942.1">
    <property type="nucleotide sequence ID" value="XM_037298606.1"/>
</dbReference>
<sequence length="571" mass="62866">MVGSNLHDWPTICLCLLYSALVSSAICNSDAYGSPSIDDCNRAISKIPFAQAAPRNIKGQRPRNFAEPQFMQPTFGGISNDHRPDAIVQSPKIWKHNSCRIALMSEARPMAIKVLDPQFAASWHIVKEQFSHFRNCFAGGIAKGGYAPLTLRGRSHVAALYMYTSDSPFNLAWMSSYTSIGFPVEPVKQPSGIGSLNNSSQTSQLGTLGDRLRDQEMTTLRTSLQANYNNTLHLKAMPRPRRSRTNGHARPNGLCIHIITYGNSRGRPPIPMPKLMHLDCSRAQAPPEHLQLNRTGVDREVFDYFFSNPVHERIFQKALDHLEGLHAANEGLMLHASGKPYAADPPLDVPTNEGRTPLIYACQSGEQLLAKKLINHGANIQAVDKLGLTPLHWAAYCGKAEMISPLLANGAALEAQTPESLSRTPLHQAVRSLSDSSDTVEQLLLAGADKEARSQYCWRTPLQLAVKSNNKACVTHLLKPGANIDASDTDGYTSLHDAARRGQLEIVEALLDHGANPTIKTSRLLGTKPSGVAKDSDVPTAQKEKIRTLLKEAEKAWKRSGRKEERHLWIR</sequence>
<evidence type="ECO:0000256" key="1">
    <source>
        <dbReference type="ARBA" id="ARBA00022737"/>
    </source>
</evidence>
<dbReference type="Gene3D" id="1.25.40.20">
    <property type="entry name" value="Ankyrin repeat-containing domain"/>
    <property type="match status" value="1"/>
</dbReference>
<dbReference type="GO" id="GO:0004842">
    <property type="term" value="F:ubiquitin-protein transferase activity"/>
    <property type="evidence" value="ECO:0007669"/>
    <property type="project" value="TreeGrafter"/>
</dbReference>
<evidence type="ECO:0000313" key="5">
    <source>
        <dbReference type="EMBL" id="KAF6228008.1"/>
    </source>
</evidence>
<reference evidence="5 6" key="1">
    <citation type="journal article" date="2020" name="Genomics">
        <title>Complete, high-quality genomes from long-read metagenomic sequencing of two wolf lichen thalli reveals enigmatic genome architecture.</title>
        <authorList>
            <person name="McKenzie S.K."/>
            <person name="Walston R.F."/>
            <person name="Allen J.L."/>
        </authorList>
    </citation>
    <scope>NUCLEOTIDE SEQUENCE [LARGE SCALE GENOMIC DNA]</scope>
    <source>
        <strain evidence="5">WasteWater1</strain>
    </source>
</reference>
<feature type="repeat" description="ANK" evidence="3">
    <location>
        <begin position="386"/>
        <end position="418"/>
    </location>
</feature>
<dbReference type="PROSITE" id="PS50297">
    <property type="entry name" value="ANK_REP_REGION"/>
    <property type="match status" value="4"/>
</dbReference>
<feature type="repeat" description="ANK" evidence="3">
    <location>
        <begin position="490"/>
        <end position="522"/>
    </location>
</feature>
<dbReference type="PANTHER" id="PTHR24171:SF8">
    <property type="entry name" value="BRCA1-ASSOCIATED RING DOMAIN PROTEIN 1"/>
    <property type="match status" value="1"/>
</dbReference>
<proteinExistence type="predicted"/>
<dbReference type="EMBL" id="JACCJB010000004">
    <property type="protein sequence ID" value="KAF6228008.1"/>
    <property type="molecule type" value="Genomic_DNA"/>
</dbReference>
<protein>
    <submittedName>
        <fullName evidence="5">Uncharacterized protein</fullName>
    </submittedName>
</protein>
<name>A0A8H6CR28_9LECA</name>
<evidence type="ECO:0000256" key="3">
    <source>
        <dbReference type="PROSITE-ProRule" id="PRU00023"/>
    </source>
</evidence>
<keyword evidence="1" id="KW-0677">Repeat</keyword>
<dbReference type="PROSITE" id="PS50088">
    <property type="entry name" value="ANK_REPEAT"/>
    <property type="match status" value="5"/>
</dbReference>
<feature type="chain" id="PRO_5034898000" evidence="4">
    <location>
        <begin position="25"/>
        <end position="571"/>
    </location>
</feature>
<comment type="caution">
    <text evidence="5">The sequence shown here is derived from an EMBL/GenBank/DDBJ whole genome shotgun (WGS) entry which is preliminary data.</text>
</comment>
<dbReference type="Pfam" id="PF12796">
    <property type="entry name" value="Ank_2"/>
    <property type="match status" value="2"/>
</dbReference>
<feature type="repeat" description="ANK" evidence="3">
    <location>
        <begin position="457"/>
        <end position="489"/>
    </location>
</feature>
<dbReference type="Proteomes" id="UP000593566">
    <property type="component" value="Unassembled WGS sequence"/>
</dbReference>
<dbReference type="SUPFAM" id="SSF48403">
    <property type="entry name" value="Ankyrin repeat"/>
    <property type="match status" value="1"/>
</dbReference>
<accession>A0A8H6CR28</accession>
<keyword evidence="6" id="KW-1185">Reference proteome</keyword>
<dbReference type="GO" id="GO:0085020">
    <property type="term" value="P:protein K6-linked ubiquitination"/>
    <property type="evidence" value="ECO:0007669"/>
    <property type="project" value="TreeGrafter"/>
</dbReference>
<dbReference type="PANTHER" id="PTHR24171">
    <property type="entry name" value="ANKYRIN REPEAT DOMAIN-CONTAINING PROTEIN 39-RELATED"/>
    <property type="match status" value="1"/>
</dbReference>
<organism evidence="5 6">
    <name type="scientific">Letharia lupina</name>
    <dbReference type="NCBI Taxonomy" id="560253"/>
    <lineage>
        <taxon>Eukaryota</taxon>
        <taxon>Fungi</taxon>
        <taxon>Dikarya</taxon>
        <taxon>Ascomycota</taxon>
        <taxon>Pezizomycotina</taxon>
        <taxon>Lecanoromycetes</taxon>
        <taxon>OSLEUM clade</taxon>
        <taxon>Lecanoromycetidae</taxon>
        <taxon>Lecanorales</taxon>
        <taxon>Lecanorineae</taxon>
        <taxon>Parmeliaceae</taxon>
        <taxon>Letharia</taxon>
    </lineage>
</organism>
<evidence type="ECO:0000256" key="2">
    <source>
        <dbReference type="ARBA" id="ARBA00023043"/>
    </source>
</evidence>
<dbReference type="GeneID" id="59336133"/>
<evidence type="ECO:0000313" key="6">
    <source>
        <dbReference type="Proteomes" id="UP000593566"/>
    </source>
</evidence>
<dbReference type="SMART" id="SM00248">
    <property type="entry name" value="ANK"/>
    <property type="match status" value="5"/>
</dbReference>
<evidence type="ECO:0000256" key="4">
    <source>
        <dbReference type="SAM" id="SignalP"/>
    </source>
</evidence>
<feature type="repeat" description="ANK" evidence="3">
    <location>
        <begin position="353"/>
        <end position="385"/>
    </location>
</feature>
<keyword evidence="4" id="KW-0732">Signal</keyword>
<dbReference type="InterPro" id="IPR036770">
    <property type="entry name" value="Ankyrin_rpt-contain_sf"/>
</dbReference>
<gene>
    <name evidence="5" type="ORF">HO133_007736</name>
</gene>
<feature type="signal peptide" evidence="4">
    <location>
        <begin position="1"/>
        <end position="24"/>
    </location>
</feature>
<dbReference type="PRINTS" id="PR01415">
    <property type="entry name" value="ANKYRIN"/>
</dbReference>
<dbReference type="AlphaFoldDB" id="A0A8H6CR28"/>